<dbReference type="AlphaFoldDB" id="A0A0L6U6Z2"/>
<evidence type="ECO:0000313" key="1">
    <source>
        <dbReference type="EMBL" id="KNZ44283.1"/>
    </source>
</evidence>
<accession>A0A0L6U6Z2</accession>
<keyword evidence="2" id="KW-1185">Reference proteome</keyword>
<name>A0A0L6U6Z2_9BASI</name>
<dbReference type="Proteomes" id="UP000037035">
    <property type="component" value="Unassembled WGS sequence"/>
</dbReference>
<sequence length="209" mass="22549">MRCQRFREGNLEKLPAEKAEKGGVEEQLEFNAFVSYFDCILKYLNQNEDIIGTPVSVKRGFLKGLSPQVLERDGSSLLPDLKEICDTARAEFDMMELMEETLGLAPQAEEVASLSDTVKELCLFSQQSMAKDRLPADRKPFVPGVRPPGKGGPAAGTNLAGGLLFSGVAGEDQGHPFRRGAGGESGRVIPSQTRSHLGKWGVHGGAVCT</sequence>
<proteinExistence type="predicted"/>
<feature type="non-terminal residue" evidence="1">
    <location>
        <position position="209"/>
    </location>
</feature>
<gene>
    <name evidence="1" type="ORF">VP01_9314g1</name>
</gene>
<comment type="caution">
    <text evidence="1">The sequence shown here is derived from an EMBL/GenBank/DDBJ whole genome shotgun (WGS) entry which is preliminary data.</text>
</comment>
<organism evidence="1 2">
    <name type="scientific">Puccinia sorghi</name>
    <dbReference type="NCBI Taxonomy" id="27349"/>
    <lineage>
        <taxon>Eukaryota</taxon>
        <taxon>Fungi</taxon>
        <taxon>Dikarya</taxon>
        <taxon>Basidiomycota</taxon>
        <taxon>Pucciniomycotina</taxon>
        <taxon>Pucciniomycetes</taxon>
        <taxon>Pucciniales</taxon>
        <taxon>Pucciniaceae</taxon>
        <taxon>Puccinia</taxon>
    </lineage>
</organism>
<protein>
    <submittedName>
        <fullName evidence="1">Uncharacterized protein</fullName>
    </submittedName>
</protein>
<dbReference type="EMBL" id="LAVV01014954">
    <property type="protein sequence ID" value="KNZ44283.1"/>
    <property type="molecule type" value="Genomic_DNA"/>
</dbReference>
<reference evidence="1 2" key="1">
    <citation type="submission" date="2015-08" db="EMBL/GenBank/DDBJ databases">
        <title>Next Generation Sequencing and Analysis of the Genome of Puccinia sorghi L Schw, the Causal Agent of Maize Common Rust.</title>
        <authorList>
            <person name="Rochi L."/>
            <person name="Burguener G."/>
            <person name="Darino M."/>
            <person name="Turjanski A."/>
            <person name="Kreff E."/>
            <person name="Dieguez M.J."/>
            <person name="Sacco F."/>
        </authorList>
    </citation>
    <scope>NUCLEOTIDE SEQUENCE [LARGE SCALE GENOMIC DNA]</scope>
    <source>
        <strain evidence="1 2">RO10H11247</strain>
    </source>
</reference>
<evidence type="ECO:0000313" key="2">
    <source>
        <dbReference type="Proteomes" id="UP000037035"/>
    </source>
</evidence>
<dbReference type="VEuPathDB" id="FungiDB:VP01_9314g1"/>